<accession>A0A7Y5AM87</accession>
<dbReference type="Pfam" id="PF00753">
    <property type="entry name" value="Lactamase_B"/>
    <property type="match status" value="1"/>
</dbReference>
<evidence type="ECO:0000313" key="4">
    <source>
        <dbReference type="EMBL" id="NRQ40983.1"/>
    </source>
</evidence>
<evidence type="ECO:0000256" key="2">
    <source>
        <dbReference type="SAM" id="SignalP"/>
    </source>
</evidence>
<dbReference type="SMART" id="SM00849">
    <property type="entry name" value="Lactamase_B"/>
    <property type="match status" value="1"/>
</dbReference>
<dbReference type="SUPFAM" id="SSF56281">
    <property type="entry name" value="Metallo-hydrolase/oxidoreductase"/>
    <property type="match status" value="1"/>
</dbReference>
<feature type="signal peptide" evidence="2">
    <location>
        <begin position="1"/>
        <end position="24"/>
    </location>
</feature>
<dbReference type="InterPro" id="IPR001279">
    <property type="entry name" value="Metallo-B-lactamas"/>
</dbReference>
<name>A0A7Y5AM87_9GAMM</name>
<dbReference type="PANTHER" id="PTHR42951">
    <property type="entry name" value="METALLO-BETA-LACTAMASE DOMAIN-CONTAINING"/>
    <property type="match status" value="1"/>
</dbReference>
<dbReference type="RefSeq" id="WP_173499247.1">
    <property type="nucleotide sequence ID" value="NZ_JABSOD010000001.1"/>
</dbReference>
<dbReference type="GO" id="GO:0016787">
    <property type="term" value="F:hydrolase activity"/>
    <property type="evidence" value="ECO:0007669"/>
    <property type="project" value="UniProtKB-KW"/>
</dbReference>
<evidence type="ECO:0000259" key="3">
    <source>
        <dbReference type="SMART" id="SM00849"/>
    </source>
</evidence>
<sequence length="289" mass="31630">MQPGLKLSLTTALLLLLAAAPLQADRFKDVQVEETKLADNLYMLSGAGGNMATLIAADKLLLVDAQYAEMADKIKAKLKQLSGQRSLTTLINTHVHGDHVGGNSALAADVDIIAHSKVLSRLSQDTEFPRSGLPKTTFNEQLTLHLNNQTVRLDAMPAGHTDGDIVVWFEQANVVHFGDLLFEGRFPFIDTGRGGSVKGYIDNTRSLIGMLNDQTKVIPGHGQLTDKAGVQRSLDMMLATLAIVQGYKAAGMTEQQAVGQGLGEQWQSWHWNFITEERWIKTLYHADIN</sequence>
<dbReference type="GO" id="GO:0017001">
    <property type="term" value="P:antibiotic catabolic process"/>
    <property type="evidence" value="ECO:0007669"/>
    <property type="project" value="UniProtKB-ARBA"/>
</dbReference>
<evidence type="ECO:0000313" key="5">
    <source>
        <dbReference type="Proteomes" id="UP000523161"/>
    </source>
</evidence>
<proteinExistence type="inferred from homology"/>
<comment type="caution">
    <text evidence="4">The sequence shown here is derived from an EMBL/GenBank/DDBJ whole genome shotgun (WGS) entry which is preliminary data.</text>
</comment>
<keyword evidence="2" id="KW-0732">Signal</keyword>
<dbReference type="InterPro" id="IPR050855">
    <property type="entry name" value="NDM-1-like"/>
</dbReference>
<keyword evidence="5" id="KW-1185">Reference proteome</keyword>
<gene>
    <name evidence="4" type="ORF">HRH59_00145</name>
</gene>
<dbReference type="CDD" id="cd16282">
    <property type="entry name" value="metallo-hydrolase-like_MBL-fold"/>
    <property type="match status" value="1"/>
</dbReference>
<reference evidence="4 5" key="1">
    <citation type="submission" date="2020-06" db="EMBL/GenBank/DDBJ databases">
        <title>Rheinheimera sp. nov., a marine bacterium isolated from coastal.</title>
        <authorList>
            <person name="Yu Q."/>
            <person name="Qi Y."/>
            <person name="Pu J."/>
        </authorList>
    </citation>
    <scope>NUCLEOTIDE SEQUENCE [LARGE SCALE GENOMIC DNA]</scope>
    <source>
        <strain evidence="4 5">YQF-2</strain>
    </source>
</reference>
<dbReference type="Proteomes" id="UP000523161">
    <property type="component" value="Unassembled WGS sequence"/>
</dbReference>
<dbReference type="Gene3D" id="3.60.15.10">
    <property type="entry name" value="Ribonuclease Z/Hydroxyacylglutathione hydrolase-like"/>
    <property type="match status" value="1"/>
</dbReference>
<feature type="domain" description="Metallo-beta-lactamase" evidence="3">
    <location>
        <begin position="49"/>
        <end position="221"/>
    </location>
</feature>
<protein>
    <submittedName>
        <fullName evidence="4">MBL fold metallo-hydrolase</fullName>
    </submittedName>
</protein>
<organism evidence="4 5">
    <name type="scientific">Rheinheimera lutimaris</name>
    <dbReference type="NCBI Taxonomy" id="2740584"/>
    <lineage>
        <taxon>Bacteria</taxon>
        <taxon>Pseudomonadati</taxon>
        <taxon>Pseudomonadota</taxon>
        <taxon>Gammaproteobacteria</taxon>
        <taxon>Chromatiales</taxon>
        <taxon>Chromatiaceae</taxon>
        <taxon>Rheinheimera</taxon>
    </lineage>
</organism>
<dbReference type="InterPro" id="IPR036866">
    <property type="entry name" value="RibonucZ/Hydroxyglut_hydro"/>
</dbReference>
<dbReference type="EMBL" id="JABSOD010000001">
    <property type="protein sequence ID" value="NRQ40983.1"/>
    <property type="molecule type" value="Genomic_DNA"/>
</dbReference>
<comment type="similarity">
    <text evidence="1">Belongs to the metallo-beta-lactamase superfamily. Class-B beta-lactamase family.</text>
</comment>
<dbReference type="PANTHER" id="PTHR42951:SF4">
    <property type="entry name" value="ACYL-COENZYME A THIOESTERASE MBLAC2"/>
    <property type="match status" value="1"/>
</dbReference>
<evidence type="ECO:0000256" key="1">
    <source>
        <dbReference type="ARBA" id="ARBA00005250"/>
    </source>
</evidence>
<feature type="chain" id="PRO_5031248171" evidence="2">
    <location>
        <begin position="25"/>
        <end position="289"/>
    </location>
</feature>
<keyword evidence="4" id="KW-0378">Hydrolase</keyword>
<dbReference type="AlphaFoldDB" id="A0A7Y5AM87"/>